<proteinExistence type="predicted"/>
<dbReference type="Proteomes" id="UP001056120">
    <property type="component" value="Linkage Group LG04"/>
</dbReference>
<organism evidence="1 2">
    <name type="scientific">Smallanthus sonchifolius</name>
    <dbReference type="NCBI Taxonomy" id="185202"/>
    <lineage>
        <taxon>Eukaryota</taxon>
        <taxon>Viridiplantae</taxon>
        <taxon>Streptophyta</taxon>
        <taxon>Embryophyta</taxon>
        <taxon>Tracheophyta</taxon>
        <taxon>Spermatophyta</taxon>
        <taxon>Magnoliopsida</taxon>
        <taxon>eudicotyledons</taxon>
        <taxon>Gunneridae</taxon>
        <taxon>Pentapetalae</taxon>
        <taxon>asterids</taxon>
        <taxon>campanulids</taxon>
        <taxon>Asterales</taxon>
        <taxon>Asteraceae</taxon>
        <taxon>Asteroideae</taxon>
        <taxon>Heliantheae alliance</taxon>
        <taxon>Millerieae</taxon>
        <taxon>Smallanthus</taxon>
    </lineage>
</organism>
<reference evidence="1 2" key="2">
    <citation type="journal article" date="2022" name="Mol. Ecol. Resour.">
        <title>The genomes of chicory, endive, great burdock and yacon provide insights into Asteraceae paleo-polyploidization history and plant inulin production.</title>
        <authorList>
            <person name="Fan W."/>
            <person name="Wang S."/>
            <person name="Wang H."/>
            <person name="Wang A."/>
            <person name="Jiang F."/>
            <person name="Liu H."/>
            <person name="Zhao H."/>
            <person name="Xu D."/>
            <person name="Zhang Y."/>
        </authorList>
    </citation>
    <scope>NUCLEOTIDE SEQUENCE [LARGE SCALE GENOMIC DNA]</scope>
    <source>
        <strain evidence="2">cv. Yunnan</strain>
        <tissue evidence="1">Leaves</tissue>
    </source>
</reference>
<evidence type="ECO:0000313" key="2">
    <source>
        <dbReference type="Proteomes" id="UP001056120"/>
    </source>
</evidence>
<protein>
    <submittedName>
        <fullName evidence="1">Uncharacterized protein</fullName>
    </submittedName>
</protein>
<name>A0ACB9JHG4_9ASTR</name>
<reference evidence="2" key="1">
    <citation type="journal article" date="2022" name="Mol. Ecol. Resour.">
        <title>The genomes of chicory, endive, great burdock and yacon provide insights into Asteraceae palaeo-polyploidization history and plant inulin production.</title>
        <authorList>
            <person name="Fan W."/>
            <person name="Wang S."/>
            <person name="Wang H."/>
            <person name="Wang A."/>
            <person name="Jiang F."/>
            <person name="Liu H."/>
            <person name="Zhao H."/>
            <person name="Xu D."/>
            <person name="Zhang Y."/>
        </authorList>
    </citation>
    <scope>NUCLEOTIDE SEQUENCE [LARGE SCALE GENOMIC DNA]</scope>
    <source>
        <strain evidence="2">cv. Yunnan</strain>
    </source>
</reference>
<gene>
    <name evidence="1" type="ORF">L1987_13447</name>
</gene>
<sequence length="75" mass="8314">MNLLRMSSFSNFTLEHCSSPTKIVRIQDGSCIVVRHWLTIAVPSALSLSVAFAERLLLQQQVLNAADKPISNNKC</sequence>
<accession>A0ACB9JHG4</accession>
<comment type="caution">
    <text evidence="1">The sequence shown here is derived from an EMBL/GenBank/DDBJ whole genome shotgun (WGS) entry which is preliminary data.</text>
</comment>
<dbReference type="EMBL" id="CM042021">
    <property type="protein sequence ID" value="KAI3819606.1"/>
    <property type="molecule type" value="Genomic_DNA"/>
</dbReference>
<evidence type="ECO:0000313" key="1">
    <source>
        <dbReference type="EMBL" id="KAI3819606.1"/>
    </source>
</evidence>
<keyword evidence="2" id="KW-1185">Reference proteome</keyword>